<reference evidence="2" key="1">
    <citation type="submission" date="2020-06" db="EMBL/GenBank/DDBJ databases">
        <authorList>
            <consortium name="Plant Systems Biology data submission"/>
        </authorList>
    </citation>
    <scope>NUCLEOTIDE SEQUENCE</scope>
    <source>
        <strain evidence="2">D6</strain>
    </source>
</reference>
<keyword evidence="3" id="KW-1185">Reference proteome</keyword>
<accession>A0A9N8ERN8</accession>
<dbReference type="AlphaFoldDB" id="A0A9N8ERN8"/>
<proteinExistence type="predicted"/>
<protein>
    <submittedName>
        <fullName evidence="2">Uncharacterized protein</fullName>
    </submittedName>
</protein>
<dbReference type="Proteomes" id="UP001153069">
    <property type="component" value="Unassembled WGS sequence"/>
</dbReference>
<name>A0A9N8ERN8_9STRA</name>
<feature type="compositionally biased region" description="Basic and acidic residues" evidence="1">
    <location>
        <begin position="228"/>
        <end position="249"/>
    </location>
</feature>
<sequence>MAKGQKRKNESVTDENPNPKEKKSSNEEKEKALLGNLLRHFMKGNESVSFKECSEDLGFMERTKTWQAAWRSLAQQRHIEAPEANPIYGAHKLTDQGKEFGATDEYKEFLEDQRYQPKTNEEHQTRLKKRLDKKSYGENLFDLLLEHGSLSRKEMSGIVGVVSGSHKFSYGFKDLKDLGFMEIDPADKKKWRLTEMVFLNPEDRPEQSDPKEIEMLIAATAGAKKAKKTDQEKPKKKAAAKENAKEKKATTKGRKKKKQSGEAEEQQSTTIESPIVHDAAGSENDEESNNDAAKGGDEKVKSKELPEVIPSEIFLKEDA</sequence>
<feature type="region of interest" description="Disordered" evidence="1">
    <location>
        <begin position="1"/>
        <end position="30"/>
    </location>
</feature>
<feature type="compositionally biased region" description="Basic and acidic residues" evidence="1">
    <location>
        <begin position="294"/>
        <end position="306"/>
    </location>
</feature>
<feature type="compositionally biased region" description="Basic and acidic residues" evidence="1">
    <location>
        <begin position="7"/>
        <end position="30"/>
    </location>
</feature>
<evidence type="ECO:0000313" key="2">
    <source>
        <dbReference type="EMBL" id="CAB9524104.1"/>
    </source>
</evidence>
<gene>
    <name evidence="2" type="ORF">SEMRO_1495_G277380.1</name>
</gene>
<dbReference type="EMBL" id="CAICTM010001493">
    <property type="protein sequence ID" value="CAB9524104.1"/>
    <property type="molecule type" value="Genomic_DNA"/>
</dbReference>
<evidence type="ECO:0000313" key="3">
    <source>
        <dbReference type="Proteomes" id="UP001153069"/>
    </source>
</evidence>
<evidence type="ECO:0000256" key="1">
    <source>
        <dbReference type="SAM" id="MobiDB-lite"/>
    </source>
</evidence>
<organism evidence="2 3">
    <name type="scientific">Seminavis robusta</name>
    <dbReference type="NCBI Taxonomy" id="568900"/>
    <lineage>
        <taxon>Eukaryota</taxon>
        <taxon>Sar</taxon>
        <taxon>Stramenopiles</taxon>
        <taxon>Ochrophyta</taxon>
        <taxon>Bacillariophyta</taxon>
        <taxon>Bacillariophyceae</taxon>
        <taxon>Bacillariophycidae</taxon>
        <taxon>Naviculales</taxon>
        <taxon>Naviculaceae</taxon>
        <taxon>Seminavis</taxon>
    </lineage>
</organism>
<comment type="caution">
    <text evidence="2">The sequence shown here is derived from an EMBL/GenBank/DDBJ whole genome shotgun (WGS) entry which is preliminary data.</text>
</comment>
<feature type="region of interest" description="Disordered" evidence="1">
    <location>
        <begin position="222"/>
        <end position="319"/>
    </location>
</feature>